<feature type="region of interest" description="Disordered" evidence="20">
    <location>
        <begin position="732"/>
        <end position="755"/>
    </location>
</feature>
<keyword evidence="13" id="KW-0278">Fertilization</keyword>
<feature type="compositionally biased region" description="Low complexity" evidence="20">
    <location>
        <begin position="1455"/>
        <end position="1551"/>
    </location>
</feature>
<keyword evidence="10" id="KW-0472">Membrane</keyword>
<comment type="subunit">
    <text evidence="17">Interacts (via N-terminal domain) with SPACA3; the interaction occurs during fertilization.</text>
</comment>
<comment type="subcellular location">
    <subcellularLocation>
        <location evidence="1">Cell membrane</location>
    </subcellularLocation>
    <subcellularLocation>
        <location evidence="15">Cytoplasmic vesicle</location>
        <location evidence="15">Secretory vesicle</location>
        <location evidence="15">Cortical granule</location>
    </subcellularLocation>
</comment>
<keyword evidence="5 18" id="KW-0479">Metal-binding</keyword>
<feature type="region of interest" description="Disordered" evidence="20">
    <location>
        <begin position="1455"/>
        <end position="1578"/>
    </location>
</feature>
<evidence type="ECO:0000256" key="2">
    <source>
        <dbReference type="ARBA" id="ARBA00022475"/>
    </source>
</evidence>
<dbReference type="GO" id="GO:0004222">
    <property type="term" value="F:metalloendopeptidase activity"/>
    <property type="evidence" value="ECO:0007669"/>
    <property type="project" value="UniProtKB-UniRule"/>
</dbReference>
<evidence type="ECO:0000313" key="23">
    <source>
        <dbReference type="Proteomes" id="UP000007648"/>
    </source>
</evidence>
<dbReference type="Gene3D" id="3.40.390.10">
    <property type="entry name" value="Collagenase (Catalytic Domain)"/>
    <property type="match status" value="1"/>
</dbReference>
<dbReference type="GO" id="GO:0008270">
    <property type="term" value="F:zinc ion binding"/>
    <property type="evidence" value="ECO:0007669"/>
    <property type="project" value="UniProtKB-UniRule"/>
</dbReference>
<evidence type="ECO:0000256" key="9">
    <source>
        <dbReference type="ARBA" id="ARBA00023049"/>
    </source>
</evidence>
<dbReference type="Proteomes" id="UP000007648">
    <property type="component" value="Unassembled WGS sequence"/>
</dbReference>
<feature type="domain" description="Peptidase M12A" evidence="21">
    <location>
        <begin position="80"/>
        <end position="276"/>
    </location>
</feature>
<sequence length="1578" mass="169243">MKRALDLWPLVLGLLTLVGALGPTKPPDDNATSFMTHVTPEGTQSTWDGDIPAINQGLIPEESPESSFLVEGDIIKRPFQLFSAASFKWPKKDGIVKIPYLFSSKYDQPSREVILEAFADFEHFTCVRFVPRTNQKDFVSIIPMSGCFSSVGHSGGMQVASLAPFCLQKGKGIALHELMHVLGFWHEHSRADRDRYIHISWKEIRPGFEINFIKSQNSNMLVPYDYTSVMHYGRYAFSKSGNTTILPLAGPDIPIGQRWNLSTSDIIRINRLYECSQTVKDSGLHGENNGSHRKLGVVEFIDQKEKKLRPTEAPFKALPSLQAVSQAGEGNRASPGWPISAPSEHPQGREMANTTWSISPSSPGAAWTPEIVSPSEAVASETVKNRPVSLHNPETALLVSEPSTSAPLLTLLSRGTMASFPEPTSLPEIHNSILAVGQRGGLPGTPLLGRGDWSEGMAPLVSFSSGLQSPSPDWWARPKSTPASTRTSHPSLGSGPGPHRCQLCPQEETDSAPTAGGRALASRSRGFLWRLLKALTMASASRNLSPLRGARAQGLGAGDQLFSAELRRDTALSEPPGVVFPTHGTHNPQAAEEPAQTLIEGERREADFGEEEKLKQIAFGVATGVPDGARQKLSLSMGQGSTWSRWGPKHGSSEKDVLKQPRRDSFSGDHVGAHLSQAKSLSSSHNLSWASSMALTPREGIPVLRRGNGDFMVPGAVSGNPIIPSLGVASNSTREEFGSGPSTLFPEKKAPTSSQDGELHSLQIQASQSEVGLPNTLPAANSQTPSSTPVAPALFLKPLTNKIPAQMESLVLAAFIQTPHLSHLMENVTRNRFIFPVSQRNPPYLGMETPDEAFQRSGGAHSKVRTTAVDGKEEKQIGSLFTVGSAFPEGEVASPAVSVNSVLSLEDSGNQKPHPSGRIIQGSLGVTEKNQILSSAPLRCLPGGIQLFLGGSMIPLLPMEPERIPRGYKSKETLKFLSLGVGRKVASFLSWISNSSSVTLGHLVPLPRSLEDPRSQTFLLAETKPGMLRPERAADPKLAGPGIVLLKSPLGLLSLVPLWECWDPSGVRKLAYFSEPEALEKEYSPASDESSSSATEAVVLPLQTLKTQIPFLDRPQEKKGRDQFGITPLPLIQTTVKMTHLVRNKVIQMLREEHETSKEQGGRDPKFLPFRSSFGEALPLRNPSLGLDASFQRHPLLALGTQTSNWAEGTLPPLASSAVGSEPWPQEGGAAWTRVLPGEPMVKEGRLKFQAYHKLLSLIGPGMEPQLTDVPSAREAHNEKAREEGKTPSPSPSRAGHGNKPSTDYFNPRETLSVSLLDHKAWMAQHRVQSRPTDDEHISQMLPYGSLPAVRRETVPTTFKTEREAEELRNVVGKSKSLAESSAVHSERAKSSSSQLHLVNLSSPLDQPIKSTKTKSKVPSSQGRKGGLVSFSSMGITLPLDKTSYFRMTILPSFSSSPSSSPSLSPSSSPSLSPSSSPSLSPSSSPSLSPSSSPSLSPSSSPSLSPSSSPSLSPSSSPSLSPSSSPSLSPSSSPSLSPSSSPSLSPSSSPSLSPPSSPSLSPSSSPSLSPSSFPSFPL</sequence>
<evidence type="ECO:0000256" key="3">
    <source>
        <dbReference type="ARBA" id="ARBA00022490"/>
    </source>
</evidence>
<keyword evidence="14" id="KW-0968">Cytoplasmic vesicle</keyword>
<keyword evidence="9 18" id="KW-0482">Metalloprotease</keyword>
<evidence type="ECO:0000256" key="15">
    <source>
        <dbReference type="ARBA" id="ARBA00037865"/>
    </source>
</evidence>
<feature type="compositionally biased region" description="Basic and acidic residues" evidence="20">
    <location>
        <begin position="651"/>
        <end position="666"/>
    </location>
</feature>
<evidence type="ECO:0000256" key="18">
    <source>
        <dbReference type="PROSITE-ProRule" id="PRU01211"/>
    </source>
</evidence>
<feature type="compositionally biased region" description="Basic and acidic residues" evidence="20">
    <location>
        <begin position="1272"/>
        <end position="1286"/>
    </location>
</feature>
<feature type="active site" evidence="18">
    <location>
        <position position="177"/>
    </location>
</feature>
<dbReference type="FunFam" id="3.40.390.10:FF:000036">
    <property type="entry name" value="Metalloendopeptidase"/>
    <property type="match status" value="1"/>
</dbReference>
<dbReference type="InterPro" id="IPR001506">
    <property type="entry name" value="Peptidase_M12A"/>
</dbReference>
<dbReference type="PRINTS" id="PR00480">
    <property type="entry name" value="ASTACIN"/>
</dbReference>
<keyword evidence="8 18" id="KW-0862">Zinc</keyword>
<feature type="binding site" evidence="18">
    <location>
        <position position="186"/>
    </location>
    <ligand>
        <name>Zn(2+)</name>
        <dbReference type="ChEBI" id="CHEBI:29105"/>
        <note>catalytic</note>
    </ligand>
</feature>
<feature type="region of interest" description="Disordered" evidence="20">
    <location>
        <begin position="639"/>
        <end position="666"/>
    </location>
</feature>
<feature type="compositionally biased region" description="Polar residues" evidence="20">
    <location>
        <begin position="1391"/>
        <end position="1405"/>
    </location>
</feature>
<dbReference type="GO" id="GO:0006508">
    <property type="term" value="P:proteolysis"/>
    <property type="evidence" value="ECO:0007669"/>
    <property type="project" value="UniProtKB-KW"/>
</dbReference>
<keyword evidence="2" id="KW-1003">Cell membrane</keyword>
<evidence type="ECO:0000256" key="20">
    <source>
        <dbReference type="SAM" id="MobiDB-lite"/>
    </source>
</evidence>
<evidence type="ECO:0000256" key="4">
    <source>
        <dbReference type="ARBA" id="ARBA00022670"/>
    </source>
</evidence>
<evidence type="ECO:0000256" key="8">
    <source>
        <dbReference type="ARBA" id="ARBA00022833"/>
    </source>
</evidence>
<keyword evidence="11" id="KW-0865">Zymogen</keyword>
<reference evidence="22" key="3">
    <citation type="submission" date="2025-09" db="UniProtKB">
        <authorList>
            <consortium name="Ensembl"/>
        </authorList>
    </citation>
    <scope>IDENTIFICATION</scope>
</reference>
<evidence type="ECO:0000256" key="11">
    <source>
        <dbReference type="ARBA" id="ARBA00023145"/>
    </source>
</evidence>
<organism evidence="22 23">
    <name type="scientific">Sarcophilus harrisii</name>
    <name type="common">Tasmanian devil</name>
    <name type="synonym">Sarcophilus laniarius</name>
    <dbReference type="NCBI Taxonomy" id="9305"/>
    <lineage>
        <taxon>Eukaryota</taxon>
        <taxon>Metazoa</taxon>
        <taxon>Chordata</taxon>
        <taxon>Craniata</taxon>
        <taxon>Vertebrata</taxon>
        <taxon>Euteleostomi</taxon>
        <taxon>Mammalia</taxon>
        <taxon>Metatheria</taxon>
        <taxon>Dasyuromorphia</taxon>
        <taxon>Dasyuridae</taxon>
        <taxon>Sarcophilus</taxon>
    </lineage>
</organism>
<evidence type="ECO:0000256" key="16">
    <source>
        <dbReference type="ARBA" id="ARBA00057258"/>
    </source>
</evidence>
<feature type="compositionally biased region" description="Polar residues" evidence="20">
    <location>
        <begin position="481"/>
        <end position="491"/>
    </location>
</feature>
<comment type="caution">
    <text evidence="18">Lacks conserved residue(s) required for the propagation of feature annotation.</text>
</comment>
<comment type="function">
    <text evidence="16">Oocyte-specific oolemmal receptor involved in sperm and egg adhesion and fertilization. Plays a role in the polyspermy inhibition. Probably acts as a protease for the post-fertilization cleavage of ZP2. Cleaves the sperm-binding ZP2 at the surface of the zona pellucida after fertilization and cortical granule exocytosis, rendering the zona pellucida unable to support further sperm binding.</text>
</comment>
<keyword evidence="23" id="KW-1185">Reference proteome</keyword>
<feature type="region of interest" description="Disordered" evidence="20">
    <location>
        <begin position="1263"/>
        <end position="1307"/>
    </location>
</feature>
<dbReference type="GO" id="GO:0060473">
    <property type="term" value="C:cortical granule"/>
    <property type="evidence" value="ECO:0007669"/>
    <property type="project" value="UniProtKB-SubCell"/>
</dbReference>
<evidence type="ECO:0000256" key="13">
    <source>
        <dbReference type="ARBA" id="ARBA00023279"/>
    </source>
</evidence>
<evidence type="ECO:0000256" key="17">
    <source>
        <dbReference type="ARBA" id="ARBA00065652"/>
    </source>
</evidence>
<feature type="region of interest" description="Disordered" evidence="20">
    <location>
        <begin position="1366"/>
        <end position="1430"/>
    </location>
</feature>
<reference evidence="22 23" key="1">
    <citation type="journal article" date="2011" name="Proc. Natl. Acad. Sci. U.S.A.">
        <title>Genetic diversity and population structure of the endangered marsupial Sarcophilus harrisii (Tasmanian devil).</title>
        <authorList>
            <person name="Miller W."/>
            <person name="Hayes V.M."/>
            <person name="Ratan A."/>
            <person name="Petersen D.C."/>
            <person name="Wittekindt N.E."/>
            <person name="Miller J."/>
            <person name="Walenz B."/>
            <person name="Knight J."/>
            <person name="Qi J."/>
            <person name="Zhao F."/>
            <person name="Wang Q."/>
            <person name="Bedoya-Reina O.C."/>
            <person name="Katiyar N."/>
            <person name="Tomsho L.P."/>
            <person name="Kasson L.M."/>
            <person name="Hardie R.A."/>
            <person name="Woodbridge P."/>
            <person name="Tindall E.A."/>
            <person name="Bertelsen M.F."/>
            <person name="Dixon D."/>
            <person name="Pyecroft S."/>
            <person name="Helgen K.M."/>
            <person name="Lesk A.M."/>
            <person name="Pringle T.H."/>
            <person name="Patterson N."/>
            <person name="Zhang Y."/>
            <person name="Kreiss A."/>
            <person name="Woods G.M."/>
            <person name="Jones M.E."/>
            <person name="Schuster S.C."/>
        </authorList>
    </citation>
    <scope>NUCLEOTIDE SEQUENCE [LARGE SCALE GENOMIC DNA]</scope>
</reference>
<dbReference type="Pfam" id="PF01400">
    <property type="entry name" value="Astacin"/>
    <property type="match status" value="1"/>
</dbReference>
<evidence type="ECO:0000256" key="10">
    <source>
        <dbReference type="ARBA" id="ARBA00023136"/>
    </source>
</evidence>
<gene>
    <name evidence="22" type="primary">ASTL</name>
</gene>
<feature type="compositionally biased region" description="Low complexity" evidence="20">
    <location>
        <begin position="1558"/>
        <end position="1578"/>
    </location>
</feature>
<dbReference type="PANTHER" id="PTHR10127:SF855">
    <property type="entry name" value="ASTACIN-LIKE METALLOENDOPEPTIDASE"/>
    <property type="match status" value="1"/>
</dbReference>
<keyword evidence="12" id="KW-1015">Disulfide bond</keyword>
<dbReference type="SUPFAM" id="SSF55486">
    <property type="entry name" value="Metalloproteases ('zincins'), catalytic domain"/>
    <property type="match status" value="1"/>
</dbReference>
<evidence type="ECO:0000256" key="5">
    <source>
        <dbReference type="ARBA" id="ARBA00022723"/>
    </source>
</evidence>
<dbReference type="InterPro" id="IPR006026">
    <property type="entry name" value="Peptidase_Metallo"/>
</dbReference>
<evidence type="ECO:0000256" key="14">
    <source>
        <dbReference type="ARBA" id="ARBA00023329"/>
    </source>
</evidence>
<name>A0A7N4PE70_SARHA</name>
<feature type="chain" id="PRO_5029931478" description="Metalloendopeptidase" evidence="19">
    <location>
        <begin position="21"/>
        <end position="1578"/>
    </location>
</feature>
<feature type="region of interest" description="Disordered" evidence="20">
    <location>
        <begin position="465"/>
        <end position="518"/>
    </location>
</feature>
<protein>
    <recommendedName>
        <fullName evidence="19">Metalloendopeptidase</fullName>
        <ecNumber evidence="19">3.4.24.-</ecNumber>
    </recommendedName>
</protein>
<feature type="binding site" evidence="18">
    <location>
        <position position="176"/>
    </location>
    <ligand>
        <name>Zn(2+)</name>
        <dbReference type="ChEBI" id="CHEBI:29105"/>
        <note>catalytic</note>
    </ligand>
</feature>
<dbReference type="PANTHER" id="PTHR10127">
    <property type="entry name" value="DISCOIDIN, CUB, EGF, LAMININ , AND ZINC METALLOPROTEASE DOMAIN CONTAINING"/>
    <property type="match status" value="1"/>
</dbReference>
<dbReference type="GO" id="GO:0005886">
    <property type="term" value="C:plasma membrane"/>
    <property type="evidence" value="ECO:0007669"/>
    <property type="project" value="UniProtKB-SubCell"/>
</dbReference>
<feature type="binding site" evidence="18">
    <location>
        <position position="180"/>
    </location>
    <ligand>
        <name>Zn(2+)</name>
        <dbReference type="ChEBI" id="CHEBI:29105"/>
        <note>catalytic</note>
    </ligand>
</feature>
<comment type="cofactor">
    <cofactor evidence="18 19">
        <name>Zn(2+)</name>
        <dbReference type="ChEBI" id="CHEBI:29105"/>
    </cofactor>
    <text evidence="18 19">Binds 1 zinc ion per subunit.</text>
</comment>
<dbReference type="PROSITE" id="PS51864">
    <property type="entry name" value="ASTACIN"/>
    <property type="match status" value="1"/>
</dbReference>
<dbReference type="GO" id="GO:0007338">
    <property type="term" value="P:single fertilization"/>
    <property type="evidence" value="ECO:0007669"/>
    <property type="project" value="UniProtKB-KW"/>
</dbReference>
<feature type="signal peptide" evidence="19">
    <location>
        <begin position="1"/>
        <end position="20"/>
    </location>
</feature>
<dbReference type="InterPro" id="IPR024079">
    <property type="entry name" value="MetalloPept_cat_dom_sf"/>
</dbReference>
<dbReference type="GeneTree" id="ENSGT00940000154856"/>
<evidence type="ECO:0000256" key="1">
    <source>
        <dbReference type="ARBA" id="ARBA00004236"/>
    </source>
</evidence>
<accession>A0A7N4PE70</accession>
<evidence type="ECO:0000256" key="6">
    <source>
        <dbReference type="ARBA" id="ARBA00022729"/>
    </source>
</evidence>
<keyword evidence="4 18" id="KW-0645">Protease</keyword>
<feature type="region of interest" description="Disordered" evidence="20">
    <location>
        <begin position="326"/>
        <end position="350"/>
    </location>
</feature>
<evidence type="ECO:0000256" key="7">
    <source>
        <dbReference type="ARBA" id="ARBA00022801"/>
    </source>
</evidence>
<dbReference type="SMART" id="SM00235">
    <property type="entry name" value="ZnMc"/>
    <property type="match status" value="1"/>
</dbReference>
<evidence type="ECO:0000256" key="19">
    <source>
        <dbReference type="RuleBase" id="RU361183"/>
    </source>
</evidence>
<dbReference type="Ensembl" id="ENSSHAT00000024420.1">
    <property type="protein sequence ID" value="ENSSHAP00000036185.1"/>
    <property type="gene ID" value="ENSSHAG00000029931.1"/>
</dbReference>
<proteinExistence type="predicted"/>
<evidence type="ECO:0000256" key="12">
    <source>
        <dbReference type="ARBA" id="ARBA00023157"/>
    </source>
</evidence>
<keyword evidence="3" id="KW-0963">Cytoplasm</keyword>
<evidence type="ECO:0000259" key="21">
    <source>
        <dbReference type="PROSITE" id="PS51864"/>
    </source>
</evidence>
<dbReference type="InParanoid" id="A0A7N4PE70"/>
<keyword evidence="7 18" id="KW-0378">Hydrolase</keyword>
<evidence type="ECO:0000313" key="22">
    <source>
        <dbReference type="Ensembl" id="ENSSHAP00000036185.1"/>
    </source>
</evidence>
<keyword evidence="6 19" id="KW-0732">Signal</keyword>
<reference evidence="22" key="2">
    <citation type="submission" date="2025-08" db="UniProtKB">
        <authorList>
            <consortium name="Ensembl"/>
        </authorList>
    </citation>
    <scope>IDENTIFICATION</scope>
</reference>
<dbReference type="EC" id="3.4.24.-" evidence="19"/>